<feature type="compositionally biased region" description="Basic and acidic residues" evidence="5">
    <location>
        <begin position="248"/>
        <end position="273"/>
    </location>
</feature>
<dbReference type="GO" id="GO:0004386">
    <property type="term" value="F:helicase activity"/>
    <property type="evidence" value="ECO:0007669"/>
    <property type="project" value="UniProtKB-KW"/>
</dbReference>
<dbReference type="GO" id="GO:0003723">
    <property type="term" value="F:RNA binding"/>
    <property type="evidence" value="ECO:0007669"/>
    <property type="project" value="TreeGrafter"/>
</dbReference>
<keyword evidence="1" id="KW-0547">Nucleotide-binding</keyword>
<evidence type="ECO:0000256" key="5">
    <source>
        <dbReference type="SAM" id="MobiDB-lite"/>
    </source>
</evidence>
<dbReference type="EMBL" id="CAJOBI010000821">
    <property type="protein sequence ID" value="CAF3846980.1"/>
    <property type="molecule type" value="Genomic_DNA"/>
</dbReference>
<organism evidence="6 7">
    <name type="scientific">Rotaria magnacalcarata</name>
    <dbReference type="NCBI Taxonomy" id="392030"/>
    <lineage>
        <taxon>Eukaryota</taxon>
        <taxon>Metazoa</taxon>
        <taxon>Spiralia</taxon>
        <taxon>Gnathifera</taxon>
        <taxon>Rotifera</taxon>
        <taxon>Eurotatoria</taxon>
        <taxon>Bdelloidea</taxon>
        <taxon>Philodinida</taxon>
        <taxon>Philodinidae</taxon>
        <taxon>Rotaria</taxon>
    </lineage>
</organism>
<dbReference type="Gene3D" id="3.40.50.300">
    <property type="entry name" value="P-loop containing nucleotide triphosphate hydrolases"/>
    <property type="match status" value="1"/>
</dbReference>
<evidence type="ECO:0000313" key="7">
    <source>
        <dbReference type="Proteomes" id="UP000676336"/>
    </source>
</evidence>
<feature type="compositionally biased region" description="Basic and acidic residues" evidence="5">
    <location>
        <begin position="223"/>
        <end position="237"/>
    </location>
</feature>
<evidence type="ECO:0000256" key="4">
    <source>
        <dbReference type="ARBA" id="ARBA00022840"/>
    </source>
</evidence>
<evidence type="ECO:0008006" key="8">
    <source>
        <dbReference type="Google" id="ProtNLM"/>
    </source>
</evidence>
<dbReference type="Proteomes" id="UP000676336">
    <property type="component" value="Unassembled WGS sequence"/>
</dbReference>
<keyword evidence="3" id="KW-0347">Helicase</keyword>
<dbReference type="GO" id="GO:0005524">
    <property type="term" value="F:ATP binding"/>
    <property type="evidence" value="ECO:0007669"/>
    <property type="project" value="UniProtKB-KW"/>
</dbReference>
<sequence>MLTIPTAYDSNFKVQLDSWYFCDAKTSAQLDHTMKYRRKYIRLVLSHVCHDELLFDFQTFSFTNENGSITGSIRWIPKMIYNNPHNKNKIIGIDDFQTLANLDPVPLTTARLRHVLQIDDSMSITDDDELLKNEDEYDSDVDTSDIEENDDKYIDMNEAPTTPINQSWSVQDLADGERDPQLDSLASSVTTSKSEASDNLGDKQIDDFINEAAATVRSPQQNRLEEKVARSTSDNDKNSAAINLQLSELEKKNDQLEKDSQNERQRMEQLLDSGSKHEQEVIHLLDQIAKMEALQKENLMKDLDPSFNDRLPRIVFAGEKNQYVVTVVGFSNHHQGFKHVLQRIWSLMSVIESVNGFYQQNANRLIKKLMKEAVYRVTPKTHSWREYVKAFSKLLEKHPLMNEIESIKRATLEEFIKENIIIQRTKLEKKPSVESVAVLQNFINKVQKKFKTQNIYQGDEVKHFALIPKLLQRLILYYGCFKVQLPLYESSKDLLDKIEKNAVTTISTATGSGKSTLLPVLLVAEGYDKVIVIQPRRLPCQLICKRVNETMTDESGQMKNSLAGWAVSGTEKNPNANILYLTDGLLK</sequence>
<feature type="compositionally biased region" description="Polar residues" evidence="5">
    <location>
        <begin position="184"/>
        <end position="194"/>
    </location>
</feature>
<keyword evidence="2" id="KW-0378">Hydrolase</keyword>
<evidence type="ECO:0000256" key="1">
    <source>
        <dbReference type="ARBA" id="ARBA00022741"/>
    </source>
</evidence>
<feature type="region of interest" description="Disordered" evidence="5">
    <location>
        <begin position="127"/>
        <end position="151"/>
    </location>
</feature>
<evidence type="ECO:0000256" key="2">
    <source>
        <dbReference type="ARBA" id="ARBA00022801"/>
    </source>
</evidence>
<dbReference type="AlphaFoldDB" id="A0A8S2KEW9"/>
<dbReference type="PANTHER" id="PTHR18934">
    <property type="entry name" value="ATP-DEPENDENT RNA HELICASE"/>
    <property type="match status" value="1"/>
</dbReference>
<comment type="caution">
    <text evidence="6">The sequence shown here is derived from an EMBL/GenBank/DDBJ whole genome shotgun (WGS) entry which is preliminary data.</text>
</comment>
<proteinExistence type="predicted"/>
<feature type="compositionally biased region" description="Acidic residues" evidence="5">
    <location>
        <begin position="127"/>
        <end position="150"/>
    </location>
</feature>
<dbReference type="PANTHER" id="PTHR18934:SF91">
    <property type="entry name" value="PRE-MRNA-SPLICING FACTOR ATP-DEPENDENT RNA HELICASE PRP16"/>
    <property type="match status" value="1"/>
</dbReference>
<evidence type="ECO:0000313" key="6">
    <source>
        <dbReference type="EMBL" id="CAF3846980.1"/>
    </source>
</evidence>
<accession>A0A8S2KEW9</accession>
<feature type="region of interest" description="Disordered" evidence="5">
    <location>
        <begin position="173"/>
        <end position="273"/>
    </location>
</feature>
<dbReference type="SUPFAM" id="SSF52540">
    <property type="entry name" value="P-loop containing nucleoside triphosphate hydrolases"/>
    <property type="match status" value="1"/>
</dbReference>
<evidence type="ECO:0000256" key="3">
    <source>
        <dbReference type="ARBA" id="ARBA00022806"/>
    </source>
</evidence>
<name>A0A8S2KEW9_9BILA</name>
<dbReference type="InterPro" id="IPR027417">
    <property type="entry name" value="P-loop_NTPase"/>
</dbReference>
<gene>
    <name evidence="6" type="ORF">SMN809_LOCUS3791</name>
</gene>
<dbReference type="GO" id="GO:0016787">
    <property type="term" value="F:hydrolase activity"/>
    <property type="evidence" value="ECO:0007669"/>
    <property type="project" value="UniProtKB-KW"/>
</dbReference>
<reference evidence="6" key="1">
    <citation type="submission" date="2021-02" db="EMBL/GenBank/DDBJ databases">
        <authorList>
            <person name="Nowell W R."/>
        </authorList>
    </citation>
    <scope>NUCLEOTIDE SEQUENCE</scope>
</reference>
<keyword evidence="4" id="KW-0067">ATP-binding</keyword>
<protein>
    <recommendedName>
        <fullName evidence="8">Helicase ATP-binding domain-containing protein</fullName>
    </recommendedName>
</protein>